<proteinExistence type="inferred from homology"/>
<feature type="transmembrane region" description="Helical" evidence="2">
    <location>
        <begin position="751"/>
        <end position="767"/>
    </location>
</feature>
<sequence>MKLSSLIAALLVTGNVYAEDSDTWQEAQSLMSQLHKKTNVLKEQPHSIVGGSDISVYVPVNYNDTHEREAYTAFWERSDNEEQQHLYHLLLDSSENHNNSAAAKALAEMHFYSDYGVPHNKLFAYYFLDKYNELTEHQDAEMLFQQAVAYATGLFGTIEIDSAKAMLYYQRSARLGSLKAKQVLAYKYFSGINVPRDFNRALILYKEIAEQLRETYSEEEWLFRFPYEESFSLRLPDFKDGLLGTGLSQMQISTYRRKAARPDVTSSVLTNINDGKIILRFGSLESTGPFAFDEENDDDDQLVDIYYTAFDDYKGTYTTERNVSRARLILEATYEQYDDEVGYLDNLQRFFYGKCLDLLGHIYLTGEGQEKPDILRAEKILKRSALVVEAGSTLTSDANIDLGIISQYYLHNDTKAIEHYKRSRDKTMNDGLVEYQLSKLSEKYPEMYLGDPFRLMQFADSKGFLPARYEFALMAEQGVQEKYNCEDTAYRFKLFVEELEDKMAPHLRTAFNELLLGNTEAALWLYTQAAEQGYEMAQVTAGYLLYQTPYELEDEPQTSDDRRLAAVTYYTRAFRQGNIDAGVVAGDAYYSLGQYDKAFSLYQSAALKYSSQAIWNLGYMYEYGLGVPVDFHLAKRYYDQALEHNNKLFLAIKLNVVKLQVKAFLASVLGRDILPYAQFEKLRIAFFTSLQRLKERIDSVRILSFLHAPHSTGPDRRRKITIESRLSSGDSGEDSIASGILDGLGVVSDDLMTLAVICLFFFGSFILRRFAARRGWNVEINGVPLAQPNGAQPDDQQPRGGINVQFFAI</sequence>
<dbReference type="InterPro" id="IPR006597">
    <property type="entry name" value="Sel1-like"/>
</dbReference>
<dbReference type="GO" id="GO:0016874">
    <property type="term" value="F:ligase activity"/>
    <property type="evidence" value="ECO:0007669"/>
    <property type="project" value="UniProtKB-KW"/>
</dbReference>
<dbReference type="EMBL" id="BTGD01000008">
    <property type="protein sequence ID" value="GMM56358.1"/>
    <property type="molecule type" value="Genomic_DNA"/>
</dbReference>
<protein>
    <submittedName>
        <fullName evidence="4">Ubiquitin ligase complex subunit</fullName>
    </submittedName>
</protein>
<reference evidence="4 5" key="1">
    <citation type="journal article" date="2023" name="Elife">
        <title>Identification of key yeast species and microbe-microbe interactions impacting larval growth of Drosophila in the wild.</title>
        <authorList>
            <person name="Mure A."/>
            <person name="Sugiura Y."/>
            <person name="Maeda R."/>
            <person name="Honda K."/>
            <person name="Sakurai N."/>
            <person name="Takahashi Y."/>
            <person name="Watada M."/>
            <person name="Katoh T."/>
            <person name="Gotoh A."/>
            <person name="Gotoh Y."/>
            <person name="Taniguchi I."/>
            <person name="Nakamura K."/>
            <person name="Hayashi T."/>
            <person name="Katayama T."/>
            <person name="Uemura T."/>
            <person name="Hattori Y."/>
        </authorList>
    </citation>
    <scope>NUCLEOTIDE SEQUENCE [LARGE SCALE GENOMIC DNA]</scope>
    <source>
        <strain evidence="4 5">KH-74</strain>
    </source>
</reference>
<comment type="similarity">
    <text evidence="1">Belongs to the sel-1 family.</text>
</comment>
<dbReference type="InterPro" id="IPR050767">
    <property type="entry name" value="Sel1_AlgK"/>
</dbReference>
<keyword evidence="2" id="KW-0812">Transmembrane</keyword>
<dbReference type="SMART" id="SM00671">
    <property type="entry name" value="SEL1"/>
    <property type="match status" value="3"/>
</dbReference>
<feature type="chain" id="PRO_5044000214" evidence="3">
    <location>
        <begin position="19"/>
        <end position="809"/>
    </location>
</feature>
<dbReference type="PANTHER" id="PTHR11102">
    <property type="entry name" value="SEL-1-LIKE PROTEIN"/>
    <property type="match status" value="1"/>
</dbReference>
<name>A0AAV5RY45_MAUHU</name>
<dbReference type="Proteomes" id="UP001377567">
    <property type="component" value="Unassembled WGS sequence"/>
</dbReference>
<keyword evidence="4" id="KW-0436">Ligase</keyword>
<organism evidence="4 5">
    <name type="scientific">Maudiozyma humilis</name>
    <name type="common">Sour dough yeast</name>
    <name type="synonym">Kazachstania humilis</name>
    <dbReference type="NCBI Taxonomy" id="51915"/>
    <lineage>
        <taxon>Eukaryota</taxon>
        <taxon>Fungi</taxon>
        <taxon>Dikarya</taxon>
        <taxon>Ascomycota</taxon>
        <taxon>Saccharomycotina</taxon>
        <taxon>Saccharomycetes</taxon>
        <taxon>Saccharomycetales</taxon>
        <taxon>Saccharomycetaceae</taxon>
        <taxon>Maudiozyma</taxon>
    </lineage>
</organism>
<dbReference type="InterPro" id="IPR011990">
    <property type="entry name" value="TPR-like_helical_dom_sf"/>
</dbReference>
<keyword evidence="2" id="KW-0472">Membrane</keyword>
<dbReference type="SUPFAM" id="SSF81901">
    <property type="entry name" value="HCP-like"/>
    <property type="match status" value="2"/>
</dbReference>
<evidence type="ECO:0000313" key="4">
    <source>
        <dbReference type="EMBL" id="GMM56358.1"/>
    </source>
</evidence>
<evidence type="ECO:0000256" key="1">
    <source>
        <dbReference type="ARBA" id="ARBA00038101"/>
    </source>
</evidence>
<dbReference type="PANTHER" id="PTHR11102:SF160">
    <property type="entry name" value="ERAD-ASSOCIATED E3 UBIQUITIN-PROTEIN LIGASE COMPONENT HRD3"/>
    <property type="match status" value="1"/>
</dbReference>
<keyword evidence="2" id="KW-1133">Transmembrane helix</keyword>
<evidence type="ECO:0000256" key="3">
    <source>
        <dbReference type="SAM" id="SignalP"/>
    </source>
</evidence>
<comment type="caution">
    <text evidence="4">The sequence shown here is derived from an EMBL/GenBank/DDBJ whole genome shotgun (WGS) entry which is preliminary data.</text>
</comment>
<feature type="signal peptide" evidence="3">
    <location>
        <begin position="1"/>
        <end position="18"/>
    </location>
</feature>
<accession>A0AAV5RY45</accession>
<evidence type="ECO:0000256" key="2">
    <source>
        <dbReference type="SAM" id="Phobius"/>
    </source>
</evidence>
<keyword evidence="3" id="KW-0732">Signal</keyword>
<dbReference type="Pfam" id="PF08238">
    <property type="entry name" value="Sel1"/>
    <property type="match status" value="7"/>
</dbReference>
<dbReference type="Gene3D" id="1.25.40.10">
    <property type="entry name" value="Tetratricopeptide repeat domain"/>
    <property type="match status" value="2"/>
</dbReference>
<gene>
    <name evidence="4" type="ORF">DAKH74_029740</name>
</gene>
<keyword evidence="5" id="KW-1185">Reference proteome</keyword>
<dbReference type="AlphaFoldDB" id="A0AAV5RY45"/>
<evidence type="ECO:0000313" key="5">
    <source>
        <dbReference type="Proteomes" id="UP001377567"/>
    </source>
</evidence>